<dbReference type="GO" id="GO:0016491">
    <property type="term" value="F:oxidoreductase activity"/>
    <property type="evidence" value="ECO:0007669"/>
    <property type="project" value="InterPro"/>
</dbReference>
<protein>
    <submittedName>
        <fullName evidence="5">TlpA family protein disulfide reductase</fullName>
    </submittedName>
</protein>
<dbReference type="Pfam" id="PF08534">
    <property type="entry name" value="Redoxin"/>
    <property type="match status" value="1"/>
</dbReference>
<gene>
    <name evidence="5" type="ORF">KTO63_06760</name>
</gene>
<sequence>MKQILTFLTTTLFLTAVHAQTLKTGVWRGGLQRTDGNEIAFNFDVKQVQGKSVFIIHNAAERLEVKDISFDGDSCFINMPFFESQFRLKVVNNGELAGLWIRGSSSKNLVVPFKAVYGSTERYPVTSRPSYNVTGKWATSFLSTDGNEQAIAELVQKGQKLTGTFLTATGDYRYLEGVVNKDSLQMSGFDGGHAYYFSAKIKDAKHLSDGVFVSGPVYKQSWTAERNDTATLPRNEAAMYVNPGEDKLDFTFTDLDGKKVSINDTRFKNKVVVIQIMGSWCPNCMDETAFLSRFYDKNKNRGIEMIALAYEYSEDLQRSQKSLLKFQQRFNVQYPILITGVKASDTLRTQKTLPQLTPIKTFPSTVFIGKDGKVKKIDTGFNGPGTGVHYDEYKKEFNKIIDELLINAER</sequence>
<reference evidence="5" key="1">
    <citation type="submission" date="2021-06" db="EMBL/GenBank/DDBJ databases">
        <authorList>
            <person name="Huq M.A."/>
        </authorList>
    </citation>
    <scope>NUCLEOTIDE SEQUENCE</scope>
    <source>
        <strain evidence="5">MAH-26</strain>
    </source>
</reference>
<keyword evidence="3" id="KW-0676">Redox-active center</keyword>
<keyword evidence="2" id="KW-1015">Disulfide bond</keyword>
<dbReference type="RefSeq" id="WP_217790473.1">
    <property type="nucleotide sequence ID" value="NZ_JAHSPG010000003.1"/>
</dbReference>
<evidence type="ECO:0000313" key="6">
    <source>
        <dbReference type="Proteomes" id="UP000812270"/>
    </source>
</evidence>
<dbReference type="PANTHER" id="PTHR42852">
    <property type="entry name" value="THIOL:DISULFIDE INTERCHANGE PROTEIN DSBE"/>
    <property type="match status" value="1"/>
</dbReference>
<dbReference type="InterPro" id="IPR013740">
    <property type="entry name" value="Redoxin"/>
</dbReference>
<dbReference type="InterPro" id="IPR013766">
    <property type="entry name" value="Thioredoxin_domain"/>
</dbReference>
<evidence type="ECO:0000259" key="4">
    <source>
        <dbReference type="PROSITE" id="PS51352"/>
    </source>
</evidence>
<evidence type="ECO:0000256" key="1">
    <source>
        <dbReference type="ARBA" id="ARBA00022748"/>
    </source>
</evidence>
<accession>A0A9E2W228</accession>
<dbReference type="AlphaFoldDB" id="A0A9E2W228"/>
<feature type="domain" description="Thioredoxin" evidence="4">
    <location>
        <begin position="241"/>
        <end position="406"/>
    </location>
</feature>
<dbReference type="GO" id="GO:0017004">
    <property type="term" value="P:cytochrome complex assembly"/>
    <property type="evidence" value="ECO:0007669"/>
    <property type="project" value="UniProtKB-KW"/>
</dbReference>
<organism evidence="5 6">
    <name type="scientific">Pinibacter aurantiacus</name>
    <dbReference type="NCBI Taxonomy" id="2851599"/>
    <lineage>
        <taxon>Bacteria</taxon>
        <taxon>Pseudomonadati</taxon>
        <taxon>Bacteroidota</taxon>
        <taxon>Chitinophagia</taxon>
        <taxon>Chitinophagales</taxon>
        <taxon>Chitinophagaceae</taxon>
        <taxon>Pinibacter</taxon>
    </lineage>
</organism>
<evidence type="ECO:0000313" key="5">
    <source>
        <dbReference type="EMBL" id="MBV4356835.1"/>
    </source>
</evidence>
<dbReference type="Proteomes" id="UP000812270">
    <property type="component" value="Unassembled WGS sequence"/>
</dbReference>
<dbReference type="CDD" id="cd02966">
    <property type="entry name" value="TlpA_like_family"/>
    <property type="match status" value="1"/>
</dbReference>
<dbReference type="PANTHER" id="PTHR42852:SF6">
    <property type="entry name" value="THIOL:DISULFIDE INTERCHANGE PROTEIN DSBE"/>
    <property type="match status" value="1"/>
</dbReference>
<dbReference type="PROSITE" id="PS51352">
    <property type="entry name" value="THIOREDOXIN_2"/>
    <property type="match status" value="1"/>
</dbReference>
<proteinExistence type="predicted"/>
<evidence type="ECO:0000256" key="3">
    <source>
        <dbReference type="ARBA" id="ARBA00023284"/>
    </source>
</evidence>
<evidence type="ECO:0000256" key="2">
    <source>
        <dbReference type="ARBA" id="ARBA00023157"/>
    </source>
</evidence>
<keyword evidence="1" id="KW-0201">Cytochrome c-type biogenesis</keyword>
<dbReference type="InterPro" id="IPR050553">
    <property type="entry name" value="Thioredoxin_ResA/DsbE_sf"/>
</dbReference>
<dbReference type="EMBL" id="JAHSPG010000003">
    <property type="protein sequence ID" value="MBV4356835.1"/>
    <property type="molecule type" value="Genomic_DNA"/>
</dbReference>
<comment type="caution">
    <text evidence="5">The sequence shown here is derived from an EMBL/GenBank/DDBJ whole genome shotgun (WGS) entry which is preliminary data.</text>
</comment>
<name>A0A9E2W228_9BACT</name>
<keyword evidence="6" id="KW-1185">Reference proteome</keyword>